<accession>A0A9D7XMB6</accession>
<dbReference type="AlphaFoldDB" id="A0A9D7XMB6"/>
<evidence type="ECO:0000313" key="1">
    <source>
        <dbReference type="EMBL" id="MBK9980995.1"/>
    </source>
</evidence>
<comment type="caution">
    <text evidence="1">The sequence shown here is derived from an EMBL/GenBank/DDBJ whole genome shotgun (WGS) entry which is preliminary data.</text>
</comment>
<reference evidence="1 2" key="1">
    <citation type="submission" date="2020-10" db="EMBL/GenBank/DDBJ databases">
        <title>Connecting structure to function with the recovery of over 1000 high-quality activated sludge metagenome-assembled genomes encoding full-length rRNA genes using long-read sequencing.</title>
        <authorList>
            <person name="Singleton C.M."/>
            <person name="Petriglieri F."/>
            <person name="Kristensen J.M."/>
            <person name="Kirkegaard R.H."/>
            <person name="Michaelsen T.Y."/>
            <person name="Andersen M.H."/>
            <person name="Karst S.M."/>
            <person name="Dueholm M.S."/>
            <person name="Nielsen P.H."/>
            <person name="Albertsen M."/>
        </authorList>
    </citation>
    <scope>NUCLEOTIDE SEQUENCE [LARGE SCALE GENOMIC DNA]</scope>
    <source>
        <strain evidence="1">Ribe_18-Q3-R11-54_MAXAC.273</strain>
    </source>
</reference>
<gene>
    <name evidence="1" type="ORF">IPP15_00990</name>
</gene>
<evidence type="ECO:0000313" key="2">
    <source>
        <dbReference type="Proteomes" id="UP000808337"/>
    </source>
</evidence>
<sequence>MAFSKKLQSNPDQKLTGSWNEYNWKYQEKDITNLKGLKNLEGKDYNFSIGLLEESKKSDNLLQSQGR</sequence>
<dbReference type="Proteomes" id="UP000808337">
    <property type="component" value="Unassembled WGS sequence"/>
</dbReference>
<name>A0A9D7XMB6_9BACT</name>
<organism evidence="1 2">
    <name type="scientific">Candidatus Opimibacter skivensis</name>
    <dbReference type="NCBI Taxonomy" id="2982028"/>
    <lineage>
        <taxon>Bacteria</taxon>
        <taxon>Pseudomonadati</taxon>
        <taxon>Bacteroidota</taxon>
        <taxon>Saprospiria</taxon>
        <taxon>Saprospirales</taxon>
        <taxon>Saprospiraceae</taxon>
        <taxon>Candidatus Opimibacter</taxon>
    </lineage>
</organism>
<protein>
    <submittedName>
        <fullName evidence="1">Uncharacterized protein</fullName>
    </submittedName>
</protein>
<proteinExistence type="predicted"/>
<dbReference type="EMBL" id="JADKGY010000001">
    <property type="protein sequence ID" value="MBK9980995.1"/>
    <property type="molecule type" value="Genomic_DNA"/>
</dbReference>